<feature type="domain" description="Type I restriction modification DNA specificity" evidence="4">
    <location>
        <begin position="14"/>
        <end position="169"/>
    </location>
</feature>
<comment type="similarity">
    <text evidence="1">Belongs to the type-I restriction system S methylase family.</text>
</comment>
<evidence type="ECO:0000256" key="2">
    <source>
        <dbReference type="ARBA" id="ARBA00022747"/>
    </source>
</evidence>
<name>A0A377HRA0_9PAST</name>
<evidence type="ECO:0000313" key="5">
    <source>
        <dbReference type="EMBL" id="STO58975.1"/>
    </source>
</evidence>
<dbReference type="Gene3D" id="1.10.287.1120">
    <property type="entry name" value="Bipartite methylase S protein"/>
    <property type="match status" value="1"/>
</dbReference>
<dbReference type="InterPro" id="IPR000055">
    <property type="entry name" value="Restrct_endonuc_typeI_TRD"/>
</dbReference>
<dbReference type="EMBL" id="UGHF01000001">
    <property type="protein sequence ID" value="STO58975.1"/>
    <property type="molecule type" value="Genomic_DNA"/>
</dbReference>
<dbReference type="STRING" id="733.B0186_09710"/>
<dbReference type="Proteomes" id="UP000254329">
    <property type="component" value="Unassembled WGS sequence"/>
</dbReference>
<keyword evidence="2" id="KW-0680">Restriction system</keyword>
<dbReference type="CDD" id="cd17291">
    <property type="entry name" value="RMtype1_S_MgeORF438P-TRD-CR_like"/>
    <property type="match status" value="1"/>
</dbReference>
<accession>A0A377HRA0</accession>
<feature type="domain" description="Type I restriction modification DNA specificity" evidence="4">
    <location>
        <begin position="194"/>
        <end position="350"/>
    </location>
</feature>
<dbReference type="GO" id="GO:0009307">
    <property type="term" value="P:DNA restriction-modification system"/>
    <property type="evidence" value="ECO:0007669"/>
    <property type="project" value="UniProtKB-KW"/>
</dbReference>
<evidence type="ECO:0000256" key="3">
    <source>
        <dbReference type="ARBA" id="ARBA00023125"/>
    </source>
</evidence>
<dbReference type="InterPro" id="IPR044946">
    <property type="entry name" value="Restrct_endonuc_typeI_TRD_sf"/>
</dbReference>
<sequence>MGELSSIRRGASPRPIQDPKWFDNNSDIGWLRISDVTEQNGKIFNLEQKLSEKGQEKTLVLHTPHLILSIAATVGKPVINYVPIGVHDGFIAFLNLNTDINFLFQWLEYFQNKWQALGQSGSQVNINSELVRKQKISIPRFKEEQTQIGNFFKQLDETIALHKRKLAKLFILKSAFLTSIFCTRNIQIHTQNPISWEQRKLGDIAKITIGEFVIQTKQDDSYPYPVFNGGSSNTGFYNEFNNEGNKILISARGANAGFINIIKTRYWAGNSCYSIDLLNKNLFDIDYVYYEMKRTQSKFTDYKQSANIPSVSKNNVENLVIKVPNINEQTQIGNLFKQLDETIALHKRKQRKYQQIKQVFLSKMFTFNNYTKY</sequence>
<evidence type="ECO:0000313" key="6">
    <source>
        <dbReference type="Proteomes" id="UP000254329"/>
    </source>
</evidence>
<dbReference type="REBASE" id="431973">
    <property type="entry name" value="S2.Hha1659IP"/>
</dbReference>
<dbReference type="PANTHER" id="PTHR30408:SF12">
    <property type="entry name" value="TYPE I RESTRICTION ENZYME MJAVIII SPECIFICITY SUBUNIT"/>
    <property type="match status" value="1"/>
</dbReference>
<organism evidence="5 6">
    <name type="scientific">Canicola haemoglobinophilus</name>
    <dbReference type="NCBI Taxonomy" id="733"/>
    <lineage>
        <taxon>Bacteria</taxon>
        <taxon>Pseudomonadati</taxon>
        <taxon>Pseudomonadota</taxon>
        <taxon>Gammaproteobacteria</taxon>
        <taxon>Pasteurellales</taxon>
        <taxon>Pasteurellaceae</taxon>
        <taxon>Canicola</taxon>
    </lineage>
</organism>
<evidence type="ECO:0000256" key="1">
    <source>
        <dbReference type="ARBA" id="ARBA00010923"/>
    </source>
</evidence>
<dbReference type="PANTHER" id="PTHR30408">
    <property type="entry name" value="TYPE-1 RESTRICTION ENZYME ECOKI SPECIFICITY PROTEIN"/>
    <property type="match status" value="1"/>
</dbReference>
<dbReference type="GO" id="GO:0003677">
    <property type="term" value="F:DNA binding"/>
    <property type="evidence" value="ECO:0007669"/>
    <property type="project" value="UniProtKB-KW"/>
</dbReference>
<evidence type="ECO:0000259" key="4">
    <source>
        <dbReference type="Pfam" id="PF01420"/>
    </source>
</evidence>
<keyword evidence="6" id="KW-1185">Reference proteome</keyword>
<dbReference type="Gene3D" id="3.90.220.20">
    <property type="entry name" value="DNA methylase specificity domains"/>
    <property type="match status" value="2"/>
</dbReference>
<keyword evidence="3" id="KW-0238">DNA-binding</keyword>
<dbReference type="Pfam" id="PF01420">
    <property type="entry name" value="Methylase_S"/>
    <property type="match status" value="2"/>
</dbReference>
<dbReference type="SUPFAM" id="SSF116734">
    <property type="entry name" value="DNA methylase specificity domain"/>
    <property type="match status" value="2"/>
</dbReference>
<reference evidence="5 6" key="1">
    <citation type="submission" date="2018-06" db="EMBL/GenBank/DDBJ databases">
        <authorList>
            <consortium name="Pathogen Informatics"/>
            <person name="Doyle S."/>
        </authorList>
    </citation>
    <scope>NUCLEOTIDE SEQUENCE [LARGE SCALE GENOMIC DNA]</scope>
    <source>
        <strain evidence="5 6">NCTC1659</strain>
    </source>
</reference>
<gene>
    <name evidence="5" type="ORF">NCTC1659_00196</name>
</gene>
<protein>
    <submittedName>
        <fullName evidence="5">Type I restriction modification DNA specificity domain-containing protein</fullName>
    </submittedName>
</protein>
<dbReference type="InterPro" id="IPR052021">
    <property type="entry name" value="Type-I_RS_S_subunit"/>
</dbReference>
<dbReference type="AlphaFoldDB" id="A0A377HRA0"/>
<proteinExistence type="inferred from homology"/>